<dbReference type="EMBL" id="BMFN01000002">
    <property type="protein sequence ID" value="GGF63184.1"/>
    <property type="molecule type" value="Genomic_DNA"/>
</dbReference>
<keyword evidence="2" id="KW-1185">Reference proteome</keyword>
<name>A0ACB5PQV9_9BACT</name>
<proteinExistence type="predicted"/>
<sequence>MERCIPLDLPMAHPLQLTITVDVLASEAELTPSEATIWHAARAATDHAYAPYSHFNVGAALLLDDGSVFKGSNQENAAYPSGLCAERTALFGLAVSQPERRIVAMAVAARPAQGDFMLAMPCGACRQVMTEYENRQGQQIPLLLPGPDGTIYRFRTLSDLLPFQFSAENLPGQRTE</sequence>
<protein>
    <submittedName>
        <fullName evidence="1">Uncharacterized protein</fullName>
    </submittedName>
</protein>
<comment type="caution">
    <text evidence="1">The sequence shown here is derived from an EMBL/GenBank/DDBJ whole genome shotgun (WGS) entry which is preliminary data.</text>
</comment>
<gene>
    <name evidence="1" type="ORF">GCM10011375_17720</name>
</gene>
<organism evidence="1 2">
    <name type="scientific">Hymenobacter qilianensis</name>
    <dbReference type="NCBI Taxonomy" id="1385715"/>
    <lineage>
        <taxon>Bacteria</taxon>
        <taxon>Pseudomonadati</taxon>
        <taxon>Bacteroidota</taxon>
        <taxon>Cytophagia</taxon>
        <taxon>Cytophagales</taxon>
        <taxon>Hymenobacteraceae</taxon>
        <taxon>Hymenobacter</taxon>
    </lineage>
</organism>
<dbReference type="Proteomes" id="UP000605392">
    <property type="component" value="Unassembled WGS sequence"/>
</dbReference>
<evidence type="ECO:0000313" key="1">
    <source>
        <dbReference type="EMBL" id="GGF63184.1"/>
    </source>
</evidence>
<evidence type="ECO:0000313" key="2">
    <source>
        <dbReference type="Proteomes" id="UP000605392"/>
    </source>
</evidence>
<accession>A0ACB5PQV9</accession>
<reference evidence="1 2" key="1">
    <citation type="journal article" date="2019" name="Int. J. Syst. Evol. Microbiol.">
        <title>The Global Catalogue of Microorganisms (GCM) 10K type strain sequencing project: providing services to taxonomists for standard genome sequencing and annotation.</title>
        <authorList>
            <consortium name="The Broad Institute Genomics Platform"/>
            <consortium name="The Broad Institute Genome Sequencing Center for Infectious Disease"/>
            <person name="Wu L."/>
            <person name="Ma J."/>
        </authorList>
    </citation>
    <scope>NUCLEOTIDE SEQUENCE [LARGE SCALE GENOMIC DNA]</scope>
    <source>
        <strain evidence="1 2">CGMCC 1.12720</strain>
    </source>
</reference>